<dbReference type="InterPro" id="IPR037066">
    <property type="entry name" value="Plug_dom_sf"/>
</dbReference>
<evidence type="ECO:0000256" key="7">
    <source>
        <dbReference type="ARBA" id="ARBA00023237"/>
    </source>
</evidence>
<feature type="domain" description="TonB-dependent receptor plug" evidence="13">
    <location>
        <begin position="229"/>
        <end position="350"/>
    </location>
</feature>
<evidence type="ECO:0000256" key="6">
    <source>
        <dbReference type="ARBA" id="ARBA00023136"/>
    </source>
</evidence>
<organism evidence="14 15">
    <name type="scientific">Hymenobacter bucti</name>
    <dbReference type="NCBI Taxonomy" id="1844114"/>
    <lineage>
        <taxon>Bacteria</taxon>
        <taxon>Pseudomonadati</taxon>
        <taxon>Bacteroidota</taxon>
        <taxon>Cytophagia</taxon>
        <taxon>Cytophagales</taxon>
        <taxon>Hymenobacteraceae</taxon>
        <taxon>Hymenobacter</taxon>
    </lineage>
</organism>
<feature type="chain" id="PRO_5046087122" evidence="11">
    <location>
        <begin position="35"/>
        <end position="1160"/>
    </location>
</feature>
<dbReference type="SUPFAM" id="SSF49464">
    <property type="entry name" value="Carboxypeptidase regulatory domain-like"/>
    <property type="match status" value="1"/>
</dbReference>
<feature type="signal peptide" evidence="11">
    <location>
        <begin position="1"/>
        <end position="34"/>
    </location>
</feature>
<dbReference type="InterPro" id="IPR023997">
    <property type="entry name" value="TonB-dep_OMP_SusC/RagA_CS"/>
</dbReference>
<comment type="caution">
    <text evidence="14">The sequence shown here is derived from an EMBL/GenBank/DDBJ whole genome shotgun (WGS) entry which is preliminary data.</text>
</comment>
<dbReference type="SUPFAM" id="SSF56935">
    <property type="entry name" value="Porins"/>
    <property type="match status" value="1"/>
</dbReference>
<comment type="subcellular location">
    <subcellularLocation>
        <location evidence="1 8">Cell outer membrane</location>
        <topology evidence="1 8">Multi-pass membrane protein</topology>
    </subcellularLocation>
</comment>
<reference evidence="15" key="1">
    <citation type="journal article" date="2019" name="Int. J. Syst. Evol. Microbiol.">
        <title>The Global Catalogue of Microorganisms (GCM) 10K type strain sequencing project: providing services to taxonomists for standard genome sequencing and annotation.</title>
        <authorList>
            <consortium name="The Broad Institute Genomics Platform"/>
            <consortium name="The Broad Institute Genome Sequencing Center for Infectious Disease"/>
            <person name="Wu L."/>
            <person name="Ma J."/>
        </authorList>
    </citation>
    <scope>NUCLEOTIDE SEQUENCE [LARGE SCALE GENOMIC DNA]</scope>
    <source>
        <strain evidence="15">CGMCC 1.15795</strain>
    </source>
</reference>
<evidence type="ECO:0000256" key="10">
    <source>
        <dbReference type="SAM" id="MobiDB-lite"/>
    </source>
</evidence>
<dbReference type="Gene3D" id="2.40.170.20">
    <property type="entry name" value="TonB-dependent receptor, beta-barrel domain"/>
    <property type="match status" value="1"/>
</dbReference>
<dbReference type="InterPro" id="IPR023996">
    <property type="entry name" value="TonB-dep_OMP_SusC/RagA"/>
</dbReference>
<proteinExistence type="inferred from homology"/>
<feature type="region of interest" description="Disordered" evidence="10">
    <location>
        <begin position="128"/>
        <end position="153"/>
    </location>
</feature>
<dbReference type="Pfam" id="PF00593">
    <property type="entry name" value="TonB_dep_Rec_b-barrel"/>
    <property type="match status" value="1"/>
</dbReference>
<dbReference type="Proteomes" id="UP001597197">
    <property type="component" value="Unassembled WGS sequence"/>
</dbReference>
<dbReference type="Pfam" id="PF07715">
    <property type="entry name" value="Plug"/>
    <property type="match status" value="1"/>
</dbReference>
<evidence type="ECO:0000256" key="11">
    <source>
        <dbReference type="SAM" id="SignalP"/>
    </source>
</evidence>
<evidence type="ECO:0000313" key="15">
    <source>
        <dbReference type="Proteomes" id="UP001597197"/>
    </source>
</evidence>
<dbReference type="Pfam" id="PF13715">
    <property type="entry name" value="CarbopepD_reg_2"/>
    <property type="match status" value="1"/>
</dbReference>
<dbReference type="InterPro" id="IPR008969">
    <property type="entry name" value="CarboxyPept-like_regulatory"/>
</dbReference>
<name>A0ABW4QVQ7_9BACT</name>
<dbReference type="NCBIfam" id="TIGR04056">
    <property type="entry name" value="OMP_RagA_SusC"/>
    <property type="match status" value="1"/>
</dbReference>
<evidence type="ECO:0000256" key="5">
    <source>
        <dbReference type="ARBA" id="ARBA00023077"/>
    </source>
</evidence>
<dbReference type="EMBL" id="JBHUFD010000005">
    <property type="protein sequence ID" value="MFD1873676.1"/>
    <property type="molecule type" value="Genomic_DNA"/>
</dbReference>
<accession>A0ABW4QVQ7</accession>
<dbReference type="PROSITE" id="PS52016">
    <property type="entry name" value="TONB_DEPENDENT_REC_3"/>
    <property type="match status" value="1"/>
</dbReference>
<dbReference type="InterPro" id="IPR000531">
    <property type="entry name" value="Beta-barrel_TonB"/>
</dbReference>
<dbReference type="InterPro" id="IPR012910">
    <property type="entry name" value="Plug_dom"/>
</dbReference>
<evidence type="ECO:0000256" key="3">
    <source>
        <dbReference type="ARBA" id="ARBA00022452"/>
    </source>
</evidence>
<dbReference type="Gene3D" id="2.60.40.1120">
    <property type="entry name" value="Carboxypeptidase-like, regulatory domain"/>
    <property type="match status" value="1"/>
</dbReference>
<protein>
    <submittedName>
        <fullName evidence="14">SusC/RagA family TonB-linked outer membrane protein</fullName>
    </submittedName>
</protein>
<dbReference type="InterPro" id="IPR039426">
    <property type="entry name" value="TonB-dep_rcpt-like"/>
</dbReference>
<evidence type="ECO:0000256" key="2">
    <source>
        <dbReference type="ARBA" id="ARBA00022448"/>
    </source>
</evidence>
<keyword evidence="6 8" id="KW-0472">Membrane</keyword>
<evidence type="ECO:0000256" key="8">
    <source>
        <dbReference type="PROSITE-ProRule" id="PRU01360"/>
    </source>
</evidence>
<evidence type="ECO:0000313" key="14">
    <source>
        <dbReference type="EMBL" id="MFD1873676.1"/>
    </source>
</evidence>
<evidence type="ECO:0000256" key="4">
    <source>
        <dbReference type="ARBA" id="ARBA00022692"/>
    </source>
</evidence>
<keyword evidence="11" id="KW-0732">Signal</keyword>
<keyword evidence="2 8" id="KW-0813">Transport</keyword>
<gene>
    <name evidence="14" type="ORF">ACFSDX_14610</name>
</gene>
<keyword evidence="3 8" id="KW-1134">Transmembrane beta strand</keyword>
<sequence length="1160" mass="125419">MNKPLTYLGWPVARPACLAASVAVLQLLNTPAHAQFMAVNSVRQSEPSALPADAKSVPLKSLLKQWESEYNATIFYESNVVDNKRVVPQPSAGSLAEKLAAVLPQVSLQFKELRDNYFVVTSRPETAPRAATQAPQNVPVSGRVTDPKGEPLPGVTVLVKGTTNGTSTGADGSFSLSVPENSTLTFSSVGFKTQELAVTGETSTIVIRLSDDQQALNEVVVVGYGTQTRQDLSTSVASVGSQALARQPVSGFDQALQGQAAGVQVTPPSGAPGAGIEIRVRGAATLSLNASPLYVVDGVPIIPEYQQELTNNNQRLNPLNSINPNDIESIDVLKDGAAAAIYGVRAANGVVVITTKHGKAGQAQIGLTAYVGRQYLRKKLDVLNASQFAQQYNDVLAGGGLAPAFGDVANPVNVNPNYPNDRGPYNTDWQDELYRPATLQNYQLNASGGTDKTRYYVGGGYFKQDGISLNSGFDRYNFKINLDQTISQRLRVGLNLNLSRTHTNGSTRSESGIGNSGTVLGALTQIPTIPVRFADGSYGTNPFQNYDNPIGNILESTNQAVVYQTVGNVYAEFDILKNLKLRSSLGIDFRSQNENQFTSRNYPGTGTSDPTTRGSARSASNFQVIWLNENTLTWNPTLSDKHHLTVLAGESQQASNRNTNGAEVRGFPTNAVPYLSAGTSVVGIPFSYADSWALMSFFGRANYDYDGRYLLQVSLRADGTSRFIDKYQFGYFPAVSAAWRVSKESFFPQTGVISDLKVRASFGANGNQEIYTYQRFSQYGVGSNYQGTGNSISGGITQTQIGNNDLRWERTYQYNGGLDLSLLNNRLNFTFDIYSKQTRDLLLSVPLPTSAGIDALNVTQNVGSIENRGIEIGLTTTNVVAKDNGFGWSTNFNISGNRNKILDLGQQVGNGGESESRFIINGSSISQVGSPLGAFYGWVYQGIVQSDAIGATLPKQNGQTVRGGDVQFADISGPNGLPDGVINDNDRRVIGNPNPKAFAGVTNNFSYKGLDLSVFFQGVFGNQIYNGTRQALESQSDPLNQSVSVLNHWTPTNTDTNIPRPVRFDPTGNNRFSARWLEDGSYVRLKNVTLAYNFPTTLSKRAAIQTLRLYVTAQNLITWTDYKGYDPDVSANFNSTTGLGNDFGVYPQTRTYTVGINATF</sequence>
<dbReference type="RefSeq" id="WP_382314773.1">
    <property type="nucleotide sequence ID" value="NZ_JBHUFD010000005.1"/>
</dbReference>
<feature type="region of interest" description="Disordered" evidence="10">
    <location>
        <begin position="595"/>
        <end position="616"/>
    </location>
</feature>
<comment type="similarity">
    <text evidence="8 9">Belongs to the TonB-dependent receptor family.</text>
</comment>
<evidence type="ECO:0000259" key="12">
    <source>
        <dbReference type="Pfam" id="PF00593"/>
    </source>
</evidence>
<evidence type="ECO:0000256" key="1">
    <source>
        <dbReference type="ARBA" id="ARBA00004571"/>
    </source>
</evidence>
<dbReference type="NCBIfam" id="TIGR04057">
    <property type="entry name" value="SusC_RagA_signa"/>
    <property type="match status" value="1"/>
</dbReference>
<evidence type="ECO:0000256" key="9">
    <source>
        <dbReference type="RuleBase" id="RU003357"/>
    </source>
</evidence>
<keyword evidence="15" id="KW-1185">Reference proteome</keyword>
<dbReference type="InterPro" id="IPR036942">
    <property type="entry name" value="Beta-barrel_TonB_sf"/>
</dbReference>
<keyword evidence="4 8" id="KW-0812">Transmembrane</keyword>
<evidence type="ECO:0000259" key="13">
    <source>
        <dbReference type="Pfam" id="PF07715"/>
    </source>
</evidence>
<dbReference type="Gene3D" id="2.170.130.10">
    <property type="entry name" value="TonB-dependent receptor, plug domain"/>
    <property type="match status" value="1"/>
</dbReference>
<feature type="domain" description="TonB-dependent receptor-like beta-barrel" evidence="12">
    <location>
        <begin position="544"/>
        <end position="1116"/>
    </location>
</feature>
<keyword evidence="7 8" id="KW-0998">Cell outer membrane</keyword>
<keyword evidence="5 9" id="KW-0798">TonB box</keyword>